<proteinExistence type="predicted"/>
<dbReference type="WBParaSite" id="TREG1_8840.1">
    <property type="protein sequence ID" value="TREG1_8840.1"/>
    <property type="gene ID" value="TREG1_8840"/>
</dbReference>
<sequence length="249" mass="27262">MRDLNMFPQSKPVVSAMPLIVSVGWDSVSIVDRSNGKFLATHRLPTQPTGQPIAVPLVLYNTTKPVEVVYAPSLLLVPCNDLIVGFVVVQSLRVWILLPLIALSSEEKPELFSHNSTNISRLQSNGSSHLANHSDSGSDAYLYSDPELCFTTTSTSCPSQSSTSVVQRRAELSPLSPASSMAYKDSNKSKYLLDRLHDRIMVTTTIVDNYEYSGLQTSSMSPLSFSAKEYMRCAKNDSSNSNIPAARNP</sequence>
<dbReference type="AlphaFoldDB" id="A0AA85KKM9"/>
<dbReference type="Proteomes" id="UP000050795">
    <property type="component" value="Unassembled WGS sequence"/>
</dbReference>
<protein>
    <submittedName>
        <fullName evidence="2">Uncharacterized protein</fullName>
    </submittedName>
</protein>
<reference evidence="2" key="2">
    <citation type="submission" date="2023-11" db="UniProtKB">
        <authorList>
            <consortium name="WormBaseParasite"/>
        </authorList>
    </citation>
    <scope>IDENTIFICATION</scope>
</reference>
<name>A0AA85KKM9_TRIRE</name>
<reference evidence="1" key="1">
    <citation type="submission" date="2022-06" db="EMBL/GenBank/DDBJ databases">
        <authorList>
            <person name="Berger JAMES D."/>
            <person name="Berger JAMES D."/>
        </authorList>
    </citation>
    <scope>NUCLEOTIDE SEQUENCE [LARGE SCALE GENOMIC DNA]</scope>
</reference>
<organism evidence="1 2">
    <name type="scientific">Trichobilharzia regenti</name>
    <name type="common">Nasal bird schistosome</name>
    <dbReference type="NCBI Taxonomy" id="157069"/>
    <lineage>
        <taxon>Eukaryota</taxon>
        <taxon>Metazoa</taxon>
        <taxon>Spiralia</taxon>
        <taxon>Lophotrochozoa</taxon>
        <taxon>Platyhelminthes</taxon>
        <taxon>Trematoda</taxon>
        <taxon>Digenea</taxon>
        <taxon>Strigeidida</taxon>
        <taxon>Schistosomatoidea</taxon>
        <taxon>Schistosomatidae</taxon>
        <taxon>Trichobilharzia</taxon>
    </lineage>
</organism>
<accession>A0AA85KKM9</accession>
<keyword evidence="1" id="KW-1185">Reference proteome</keyword>
<evidence type="ECO:0000313" key="2">
    <source>
        <dbReference type="WBParaSite" id="TREG1_8840.1"/>
    </source>
</evidence>
<evidence type="ECO:0000313" key="1">
    <source>
        <dbReference type="Proteomes" id="UP000050795"/>
    </source>
</evidence>